<gene>
    <name evidence="3" type="ORF">DD236_07490</name>
</gene>
<comment type="cofactor">
    <cofactor evidence="1">
        <name>Mn(2+)</name>
        <dbReference type="ChEBI" id="CHEBI:29035"/>
    </cofactor>
    <text evidence="1">The Mn(2+) ion enhances activity.</text>
</comment>
<dbReference type="Proteomes" id="UP000245283">
    <property type="component" value="Unassembled WGS sequence"/>
</dbReference>
<proteinExistence type="predicted"/>
<evidence type="ECO:0000313" key="3">
    <source>
        <dbReference type="EMBL" id="PWF25943.1"/>
    </source>
</evidence>
<dbReference type="GO" id="GO:0016805">
    <property type="term" value="F:dipeptidase activity"/>
    <property type="evidence" value="ECO:0007669"/>
    <property type="project" value="TreeGrafter"/>
</dbReference>
<dbReference type="PANTHER" id="PTHR30575:SF3">
    <property type="entry name" value="PEPTIDASE M20 DIMERISATION DOMAIN-CONTAINING PROTEIN"/>
    <property type="match status" value="1"/>
</dbReference>
<feature type="binding site" evidence="1">
    <location>
        <position position="176"/>
    </location>
    <ligand>
        <name>Mn(2+)</name>
        <dbReference type="ChEBI" id="CHEBI:29035"/>
        <label>2</label>
    </ligand>
</feature>
<feature type="binding site" evidence="1">
    <location>
        <position position="143"/>
    </location>
    <ligand>
        <name>Mn(2+)</name>
        <dbReference type="ChEBI" id="CHEBI:29035"/>
        <label>2</label>
    </ligand>
</feature>
<dbReference type="SUPFAM" id="SSF55031">
    <property type="entry name" value="Bacterial exopeptidase dimerisation domain"/>
    <property type="match status" value="1"/>
</dbReference>
<dbReference type="Gene3D" id="3.40.630.10">
    <property type="entry name" value="Zn peptidases"/>
    <property type="match status" value="1"/>
</dbReference>
<sequence length="419" mass="44131">MSTMIDDRRTLHLRPETGFCEIETAAYIYERLESLMDPSAGDSITTGDDVIDTAAIPGLTQAQLDAAAARALEHGTPKELVEKFSNGRTGIVAEIKGNRPGPVMGLRTDIDGLGVTESDSESHVPTAKGFVSELVGVMHACGHDGHISVALELVKRLTENRDFPGSFRIIFQPAEEGVRGAMVTKASATDGVDIMLGMHLGLSLKVGEVGAGTHGQLATEKTQIDFTGAQAHAAMAPEQGRNALLAACSTALTLHSLPQRADANTRLNVGVLNAGSGLNIIANHATMNVEYRSDTREVLADLKKRVAAVVAGNAQAYGVESEITPLGQATTLLCDQPVIDKCVKAAEGVAGLEKCEDTVLFAASDDVSIFIERVQDNGGEGTFLVVGCSSPGPHHSATFDIDERALPIAADWIENIARS</sequence>
<organism evidence="3 4">
    <name type="scientific">Ancrocorticia populi</name>
    <dbReference type="NCBI Taxonomy" id="2175228"/>
    <lineage>
        <taxon>Bacteria</taxon>
        <taxon>Bacillati</taxon>
        <taxon>Actinomycetota</taxon>
        <taxon>Actinomycetes</taxon>
        <taxon>Actinomycetales</taxon>
        <taxon>Actinomycetaceae</taxon>
        <taxon>Ancrocorticia</taxon>
    </lineage>
</organism>
<dbReference type="InterPro" id="IPR052030">
    <property type="entry name" value="Peptidase_M20/M20A_hydrolases"/>
</dbReference>
<dbReference type="GO" id="GO:0046872">
    <property type="term" value="F:metal ion binding"/>
    <property type="evidence" value="ECO:0007669"/>
    <property type="project" value="UniProtKB-KW"/>
</dbReference>
<name>A0A2V1K3X2_9ACTO</name>
<dbReference type="AlphaFoldDB" id="A0A2V1K3X2"/>
<dbReference type="NCBIfam" id="TIGR01891">
    <property type="entry name" value="amidohydrolases"/>
    <property type="match status" value="1"/>
</dbReference>
<feature type="binding site" evidence="1">
    <location>
        <position position="141"/>
    </location>
    <ligand>
        <name>Mn(2+)</name>
        <dbReference type="ChEBI" id="CHEBI:29035"/>
        <label>2</label>
    </ligand>
</feature>
<comment type="caution">
    <text evidence="3">The sequence shown here is derived from an EMBL/GenBank/DDBJ whole genome shotgun (WGS) entry which is preliminary data.</text>
</comment>
<feature type="binding site" evidence="1">
    <location>
        <position position="199"/>
    </location>
    <ligand>
        <name>Mn(2+)</name>
        <dbReference type="ChEBI" id="CHEBI:29035"/>
        <label>2</label>
    </ligand>
</feature>
<reference evidence="4" key="1">
    <citation type="submission" date="2018-05" db="EMBL/GenBank/DDBJ databases">
        <authorList>
            <person name="Li Y."/>
        </authorList>
    </citation>
    <scope>NUCLEOTIDE SEQUENCE [LARGE SCALE GENOMIC DNA]</scope>
    <source>
        <strain evidence="4">sk1b4</strain>
    </source>
</reference>
<dbReference type="GO" id="GO:0046657">
    <property type="term" value="P:folic acid catabolic process"/>
    <property type="evidence" value="ECO:0007669"/>
    <property type="project" value="TreeGrafter"/>
</dbReference>
<dbReference type="OrthoDB" id="9777385at2"/>
<dbReference type="InterPro" id="IPR036264">
    <property type="entry name" value="Bact_exopeptidase_dim_dom"/>
</dbReference>
<protein>
    <submittedName>
        <fullName evidence="3">Amidohydrolase</fullName>
    </submittedName>
</protein>
<dbReference type="SUPFAM" id="SSF53187">
    <property type="entry name" value="Zn-dependent exopeptidases"/>
    <property type="match status" value="1"/>
</dbReference>
<evidence type="ECO:0000259" key="2">
    <source>
        <dbReference type="Pfam" id="PF07687"/>
    </source>
</evidence>
<dbReference type="Pfam" id="PF07687">
    <property type="entry name" value="M20_dimer"/>
    <property type="match status" value="1"/>
</dbReference>
<evidence type="ECO:0000256" key="1">
    <source>
        <dbReference type="PIRSR" id="PIRSR005962-1"/>
    </source>
</evidence>
<feature type="domain" description="Peptidase M20 dimerisation" evidence="2">
    <location>
        <begin position="224"/>
        <end position="313"/>
    </location>
</feature>
<accession>A0A2V1K3X2</accession>
<dbReference type="RefSeq" id="WP_109093771.1">
    <property type="nucleotide sequence ID" value="NZ_QETB01000004.1"/>
</dbReference>
<dbReference type="GO" id="GO:0005737">
    <property type="term" value="C:cytoplasm"/>
    <property type="evidence" value="ECO:0007669"/>
    <property type="project" value="TreeGrafter"/>
</dbReference>
<keyword evidence="4" id="KW-1185">Reference proteome</keyword>
<dbReference type="EMBL" id="QETB01000004">
    <property type="protein sequence ID" value="PWF25943.1"/>
    <property type="molecule type" value="Genomic_DNA"/>
</dbReference>
<dbReference type="PANTHER" id="PTHR30575">
    <property type="entry name" value="PEPTIDASE M20"/>
    <property type="match status" value="1"/>
</dbReference>
<evidence type="ECO:0000313" key="4">
    <source>
        <dbReference type="Proteomes" id="UP000245283"/>
    </source>
</evidence>
<dbReference type="GO" id="GO:0071713">
    <property type="term" value="F:para-aminobenzoyl-glutamate hydrolase activity"/>
    <property type="evidence" value="ECO:0007669"/>
    <property type="project" value="TreeGrafter"/>
</dbReference>
<dbReference type="InterPro" id="IPR017439">
    <property type="entry name" value="Amidohydrolase"/>
</dbReference>
<dbReference type="Pfam" id="PF01546">
    <property type="entry name" value="Peptidase_M20"/>
    <property type="match status" value="1"/>
</dbReference>
<dbReference type="InterPro" id="IPR011650">
    <property type="entry name" value="Peptidase_M20_dimer"/>
</dbReference>
<keyword evidence="3" id="KW-0378">Hydrolase</keyword>
<feature type="binding site" evidence="1">
    <location>
        <position position="395"/>
    </location>
    <ligand>
        <name>Mn(2+)</name>
        <dbReference type="ChEBI" id="CHEBI:29035"/>
        <label>2</label>
    </ligand>
</feature>
<dbReference type="Gene3D" id="3.30.70.360">
    <property type="match status" value="1"/>
</dbReference>
<dbReference type="InterPro" id="IPR002933">
    <property type="entry name" value="Peptidase_M20"/>
</dbReference>
<dbReference type="PIRSF" id="PIRSF005962">
    <property type="entry name" value="Pept_M20D_amidohydro"/>
    <property type="match status" value="1"/>
</dbReference>
<keyword evidence="1" id="KW-0464">Manganese</keyword>
<keyword evidence="1" id="KW-0479">Metal-binding</keyword>